<proteinExistence type="predicted"/>
<evidence type="ECO:0000313" key="1">
    <source>
        <dbReference type="EMBL" id="KAI3707452.1"/>
    </source>
</evidence>
<comment type="caution">
    <text evidence="1">The sequence shown here is derived from an EMBL/GenBank/DDBJ whole genome shotgun (WGS) entry which is preliminary data.</text>
</comment>
<dbReference type="EMBL" id="CM042054">
    <property type="protein sequence ID" value="KAI3707452.1"/>
    <property type="molecule type" value="Genomic_DNA"/>
</dbReference>
<evidence type="ECO:0000313" key="2">
    <source>
        <dbReference type="Proteomes" id="UP001055879"/>
    </source>
</evidence>
<dbReference type="Proteomes" id="UP001055879">
    <property type="component" value="Linkage Group LG08"/>
</dbReference>
<gene>
    <name evidence="1" type="ORF">L6452_25987</name>
</gene>
<reference evidence="1 2" key="2">
    <citation type="journal article" date="2022" name="Mol. Ecol. Resour.">
        <title>The genomes of chicory, endive, great burdock and yacon provide insights into Asteraceae paleo-polyploidization history and plant inulin production.</title>
        <authorList>
            <person name="Fan W."/>
            <person name="Wang S."/>
            <person name="Wang H."/>
            <person name="Wang A."/>
            <person name="Jiang F."/>
            <person name="Liu H."/>
            <person name="Zhao H."/>
            <person name="Xu D."/>
            <person name="Zhang Y."/>
        </authorList>
    </citation>
    <scope>NUCLEOTIDE SEQUENCE [LARGE SCALE GENOMIC DNA]</scope>
    <source>
        <strain evidence="2">cv. Niubang</strain>
    </source>
</reference>
<keyword evidence="2" id="KW-1185">Reference proteome</keyword>
<reference evidence="2" key="1">
    <citation type="journal article" date="2022" name="Mol. Ecol. Resour.">
        <title>The genomes of chicory, endive, great burdock and yacon provide insights into Asteraceae palaeo-polyploidization history and plant inulin production.</title>
        <authorList>
            <person name="Fan W."/>
            <person name="Wang S."/>
            <person name="Wang H."/>
            <person name="Wang A."/>
            <person name="Jiang F."/>
            <person name="Liu H."/>
            <person name="Zhao H."/>
            <person name="Xu D."/>
            <person name="Zhang Y."/>
        </authorList>
    </citation>
    <scope>NUCLEOTIDE SEQUENCE [LARGE SCALE GENOMIC DNA]</scope>
    <source>
        <strain evidence="2">cv. Niubang</strain>
    </source>
</reference>
<sequence>MNGFEIIGPLYFAKPTIIFPYHSTLVSQYLPPNTPSVSEEAQKNYRLALPLASGLSSASQSLTSVSYSQPSLDSQLLVSTIERLSPLSLKFSIDCVAVSLNLLLVWICRCGICPESTIKSWLAVLCVADFALNRLLISQVSVTLLSRFILLFYSGKE</sequence>
<protein>
    <submittedName>
        <fullName evidence="1">Uncharacterized protein</fullName>
    </submittedName>
</protein>
<accession>A0ACB9AB64</accession>
<name>A0ACB9AB64_ARCLA</name>
<organism evidence="1 2">
    <name type="scientific">Arctium lappa</name>
    <name type="common">Greater burdock</name>
    <name type="synonym">Lappa major</name>
    <dbReference type="NCBI Taxonomy" id="4217"/>
    <lineage>
        <taxon>Eukaryota</taxon>
        <taxon>Viridiplantae</taxon>
        <taxon>Streptophyta</taxon>
        <taxon>Embryophyta</taxon>
        <taxon>Tracheophyta</taxon>
        <taxon>Spermatophyta</taxon>
        <taxon>Magnoliopsida</taxon>
        <taxon>eudicotyledons</taxon>
        <taxon>Gunneridae</taxon>
        <taxon>Pentapetalae</taxon>
        <taxon>asterids</taxon>
        <taxon>campanulids</taxon>
        <taxon>Asterales</taxon>
        <taxon>Asteraceae</taxon>
        <taxon>Carduoideae</taxon>
        <taxon>Cardueae</taxon>
        <taxon>Arctiinae</taxon>
        <taxon>Arctium</taxon>
    </lineage>
</organism>